<organism evidence="2 4">
    <name type="scientific">Peronospora matthiolae</name>
    <dbReference type="NCBI Taxonomy" id="2874970"/>
    <lineage>
        <taxon>Eukaryota</taxon>
        <taxon>Sar</taxon>
        <taxon>Stramenopiles</taxon>
        <taxon>Oomycota</taxon>
        <taxon>Peronosporomycetes</taxon>
        <taxon>Peronosporales</taxon>
        <taxon>Peronosporaceae</taxon>
        <taxon>Peronospora</taxon>
    </lineage>
</organism>
<name>A0AAV1SY56_9STRA</name>
<accession>A0AAV1SY56</accession>
<feature type="compositionally biased region" description="Basic and acidic residues" evidence="1">
    <location>
        <begin position="142"/>
        <end position="159"/>
    </location>
</feature>
<gene>
    <name evidence="2" type="ORF">PM001_LOCUS121</name>
    <name evidence="3" type="ORF">PM001_LOCUS26825</name>
</gene>
<feature type="compositionally biased region" description="Basic and acidic residues" evidence="1">
    <location>
        <begin position="9"/>
        <end position="27"/>
    </location>
</feature>
<dbReference type="EMBL" id="CAKLBY020000264">
    <property type="protein sequence ID" value="CAK7941675.1"/>
    <property type="molecule type" value="Genomic_DNA"/>
</dbReference>
<evidence type="ECO:0000256" key="1">
    <source>
        <dbReference type="SAM" id="MobiDB-lite"/>
    </source>
</evidence>
<sequence>MRVQLADVASERDRAIQDHTTFRDRKATMVSGVNSATPTKVGLSTHTPVPANPQPMSNFSGSSRKGSCDSLPSSTMPTSKKVTRSAASKAKPSPVCDPNVARFAASKAKPSSVRDPKVARSATTKAKPSQVCDPKPSFSPKGTRDPKGHRDLKNRHEPAKPAATPKLGKQRRRGPS</sequence>
<evidence type="ECO:0000313" key="4">
    <source>
        <dbReference type="Proteomes" id="UP001162060"/>
    </source>
</evidence>
<protein>
    <submittedName>
        <fullName evidence="2">Uncharacterized protein</fullName>
    </submittedName>
</protein>
<feature type="region of interest" description="Disordered" evidence="1">
    <location>
        <begin position="1"/>
        <end position="176"/>
    </location>
</feature>
<feature type="compositionally biased region" description="Polar residues" evidence="1">
    <location>
        <begin position="54"/>
        <end position="80"/>
    </location>
</feature>
<dbReference type="Proteomes" id="UP001162060">
    <property type="component" value="Unassembled WGS sequence"/>
</dbReference>
<feature type="compositionally biased region" description="Polar residues" evidence="1">
    <location>
        <begin position="31"/>
        <end position="47"/>
    </location>
</feature>
<dbReference type="EMBL" id="CAKLBY020000003">
    <property type="protein sequence ID" value="CAK7891130.1"/>
    <property type="molecule type" value="Genomic_DNA"/>
</dbReference>
<evidence type="ECO:0000313" key="2">
    <source>
        <dbReference type="EMBL" id="CAK7891130.1"/>
    </source>
</evidence>
<reference evidence="2" key="1">
    <citation type="submission" date="2024-01" db="EMBL/GenBank/DDBJ databases">
        <authorList>
            <person name="Webb A."/>
        </authorList>
    </citation>
    <scope>NUCLEOTIDE SEQUENCE</scope>
    <source>
        <strain evidence="2">Pm1</strain>
    </source>
</reference>
<comment type="caution">
    <text evidence="2">The sequence shown here is derived from an EMBL/GenBank/DDBJ whole genome shotgun (WGS) entry which is preliminary data.</text>
</comment>
<dbReference type="AlphaFoldDB" id="A0AAV1SY56"/>
<proteinExistence type="predicted"/>
<evidence type="ECO:0000313" key="3">
    <source>
        <dbReference type="EMBL" id="CAK7941675.1"/>
    </source>
</evidence>